<proteinExistence type="predicted"/>
<evidence type="ECO:0000313" key="2">
    <source>
        <dbReference type="EMBL" id="KAK1134794.1"/>
    </source>
</evidence>
<name>A0AA40GBR1_9HYME</name>
<organism evidence="2 3">
    <name type="scientific">Melipona bicolor</name>
    <dbReference type="NCBI Taxonomy" id="60889"/>
    <lineage>
        <taxon>Eukaryota</taxon>
        <taxon>Metazoa</taxon>
        <taxon>Ecdysozoa</taxon>
        <taxon>Arthropoda</taxon>
        <taxon>Hexapoda</taxon>
        <taxon>Insecta</taxon>
        <taxon>Pterygota</taxon>
        <taxon>Neoptera</taxon>
        <taxon>Endopterygota</taxon>
        <taxon>Hymenoptera</taxon>
        <taxon>Apocrita</taxon>
        <taxon>Aculeata</taxon>
        <taxon>Apoidea</taxon>
        <taxon>Anthophila</taxon>
        <taxon>Apidae</taxon>
        <taxon>Melipona</taxon>
    </lineage>
</organism>
<dbReference type="Proteomes" id="UP001177670">
    <property type="component" value="Unassembled WGS sequence"/>
</dbReference>
<feature type="non-terminal residue" evidence="2">
    <location>
        <position position="1"/>
    </location>
</feature>
<comment type="caution">
    <text evidence="2">The sequence shown here is derived from an EMBL/GenBank/DDBJ whole genome shotgun (WGS) entry which is preliminary data.</text>
</comment>
<reference evidence="2" key="1">
    <citation type="submission" date="2021-10" db="EMBL/GenBank/DDBJ databases">
        <title>Melipona bicolor Genome sequencing and assembly.</title>
        <authorList>
            <person name="Araujo N.S."/>
            <person name="Arias M.C."/>
        </authorList>
    </citation>
    <scope>NUCLEOTIDE SEQUENCE</scope>
    <source>
        <strain evidence="2">USP_2M_L1-L4_2017</strain>
        <tissue evidence="2">Whole body</tissue>
    </source>
</reference>
<dbReference type="AlphaFoldDB" id="A0AA40GBR1"/>
<feature type="region of interest" description="Disordered" evidence="1">
    <location>
        <begin position="48"/>
        <end position="91"/>
    </location>
</feature>
<keyword evidence="3" id="KW-1185">Reference proteome</keyword>
<accession>A0AA40GBR1</accession>
<dbReference type="EMBL" id="JAHYIQ010000002">
    <property type="protein sequence ID" value="KAK1134794.1"/>
    <property type="molecule type" value="Genomic_DNA"/>
</dbReference>
<evidence type="ECO:0000256" key="1">
    <source>
        <dbReference type="SAM" id="MobiDB-lite"/>
    </source>
</evidence>
<sequence length="117" mass="12893">SKGIPVFVTSKRRKYSDLSIKTCAHERQKWRVKLIPAAVLPSVPPVGSFLGSLGPRENETRRATSTAYDGDDGDDGFVVEPGLCPSAPAEDQPAIVLIVSRHERQKAERERRPREGV</sequence>
<gene>
    <name evidence="2" type="ORF">K0M31_007565</name>
</gene>
<evidence type="ECO:0000313" key="3">
    <source>
        <dbReference type="Proteomes" id="UP001177670"/>
    </source>
</evidence>
<protein>
    <submittedName>
        <fullName evidence="2">Uncharacterized protein</fullName>
    </submittedName>
</protein>